<dbReference type="PANTHER" id="PTHR42732:SF1">
    <property type="entry name" value="BETA-MANNOSIDASE"/>
    <property type="match status" value="1"/>
</dbReference>
<evidence type="ECO:0000259" key="9">
    <source>
        <dbReference type="Pfam" id="PF07532"/>
    </source>
</evidence>
<dbReference type="SUPFAM" id="SSF49373">
    <property type="entry name" value="Invasin/intimin cell-adhesion fragments"/>
    <property type="match status" value="1"/>
</dbReference>
<feature type="domain" description="Glycosyl hydrolases family 2 sugar binding" evidence="8">
    <location>
        <begin position="109"/>
        <end position="202"/>
    </location>
</feature>
<dbReference type="PANTHER" id="PTHR42732">
    <property type="entry name" value="BETA-GALACTOSIDASE"/>
    <property type="match status" value="1"/>
</dbReference>
<evidence type="ECO:0000256" key="5">
    <source>
        <dbReference type="SAM" id="SignalP"/>
    </source>
</evidence>
<dbReference type="SUPFAM" id="SSF49785">
    <property type="entry name" value="Galactose-binding domain-like"/>
    <property type="match status" value="1"/>
</dbReference>
<dbReference type="InterPro" id="IPR036156">
    <property type="entry name" value="Beta-gal/glucu_dom_sf"/>
</dbReference>
<evidence type="ECO:0000256" key="1">
    <source>
        <dbReference type="ARBA" id="ARBA00007401"/>
    </source>
</evidence>
<dbReference type="Proteomes" id="UP000196258">
    <property type="component" value="Unassembled WGS sequence"/>
</dbReference>
<feature type="chain" id="PRO_5012102048" evidence="5">
    <location>
        <begin position="29"/>
        <end position="1646"/>
    </location>
</feature>
<dbReference type="Pfam" id="PF02836">
    <property type="entry name" value="Glyco_hydro_2_C"/>
    <property type="match status" value="1"/>
</dbReference>
<evidence type="ECO:0000256" key="3">
    <source>
        <dbReference type="ARBA" id="ARBA00023295"/>
    </source>
</evidence>
<proteinExistence type="inferred from homology"/>
<evidence type="ECO:0000313" key="12">
    <source>
        <dbReference type="EMBL" id="OUQ05122.1"/>
    </source>
</evidence>
<dbReference type="InterPro" id="IPR051913">
    <property type="entry name" value="GH2_Domain-Containing"/>
</dbReference>
<keyword evidence="3" id="KW-0326">Glycosidase</keyword>
<feature type="domain" description="Bacterial Ig-like" evidence="9">
    <location>
        <begin position="974"/>
        <end position="1027"/>
    </location>
</feature>
<dbReference type="InterPro" id="IPR006104">
    <property type="entry name" value="Glyco_hydro_2_N"/>
</dbReference>
<dbReference type="SUPFAM" id="SSF51445">
    <property type="entry name" value="(Trans)glycosidases"/>
    <property type="match status" value="1"/>
</dbReference>
<evidence type="ECO:0000313" key="13">
    <source>
        <dbReference type="Proteomes" id="UP000196258"/>
    </source>
</evidence>
<dbReference type="Pfam" id="PF00703">
    <property type="entry name" value="Glyco_hydro_2"/>
    <property type="match status" value="1"/>
</dbReference>
<feature type="domain" description="Glycoside hydrolase family 2" evidence="11">
    <location>
        <begin position="778"/>
        <end position="879"/>
    </location>
</feature>
<feature type="domain" description="Bacterial Ig-like" evidence="9">
    <location>
        <begin position="904"/>
        <end position="953"/>
    </location>
</feature>
<dbReference type="PRINTS" id="PR00132">
    <property type="entry name" value="GLHYDRLASE2"/>
</dbReference>
<dbReference type="Pfam" id="PF18565">
    <property type="entry name" value="Glyco_hydro2_C5"/>
    <property type="match status" value="1"/>
</dbReference>
<dbReference type="InterPro" id="IPR032311">
    <property type="entry name" value="DUF4982"/>
</dbReference>
<keyword evidence="4" id="KW-0812">Transmembrane</keyword>
<dbReference type="InterPro" id="IPR006103">
    <property type="entry name" value="Glyco_hydro_2_cat"/>
</dbReference>
<dbReference type="Pfam" id="PF07554">
    <property type="entry name" value="FIVAR"/>
    <property type="match status" value="4"/>
</dbReference>
<dbReference type="GO" id="GO:0004553">
    <property type="term" value="F:hydrolase activity, hydrolyzing O-glycosyl compounds"/>
    <property type="evidence" value="ECO:0007669"/>
    <property type="project" value="InterPro"/>
</dbReference>
<protein>
    <submittedName>
        <fullName evidence="12">Beta-galactosidase</fullName>
    </submittedName>
</protein>
<feature type="signal peptide" evidence="5">
    <location>
        <begin position="1"/>
        <end position="28"/>
    </location>
</feature>
<dbReference type="GO" id="GO:0005975">
    <property type="term" value="P:carbohydrate metabolic process"/>
    <property type="evidence" value="ECO:0007669"/>
    <property type="project" value="InterPro"/>
</dbReference>
<feature type="domain" description="Glycoside hydrolase family 2 catalytic" evidence="7">
    <location>
        <begin position="328"/>
        <end position="565"/>
    </location>
</feature>
<dbReference type="Gene3D" id="3.20.20.80">
    <property type="entry name" value="Glycosidases"/>
    <property type="match status" value="1"/>
</dbReference>
<dbReference type="Gene3D" id="2.60.40.10">
    <property type="entry name" value="Immunoglobulins"/>
    <property type="match status" value="3"/>
</dbReference>
<sequence>MKTKWDKKMSVALTATMMLSVAPVNVLAKPDAKIVQSEPEEVYVDIIGEGQRSTLFNENWKFHRGDVENAQDVNFNDTTWENINLPHDYSIDQEFTTSGEAESGFLPGGVGWYRKSFVVPEKYKDKQLMVEFDGAYMNAEVYLNGKKLGDHPYGYTAFAFDLTDGLICDGKTENVLVVKTNNQIPSSRWYSGSGIYRDVTLTVTDDVHVGYNGTQIIAQDLEANKNGTVEVDITTTVENDSDTTKTVTVKNTLLDENGKVASNTTTSQVEIAADSVQDIEQSVNVEKPELWSVDDANMYKMKTEIVENDEVLDTYETDYGFRYYNFDKDTGFSLNGEKMKLKGVSMHHDQGSLGAVANRDAIERQVKILKEMGCNAIRVTHNPAASALLDICNEYGMLVINEAFDGWTEYKNGNVNDYTSHFEETITADNQIINGEPGMQWGEFDTKAMVDGAKNDPSVIMWSIGNEITEGVYTDTSHYVEVAGNIIDWIQEVDTTRPVTNGDNQKNTNPNAMISKINQKIYEAGGVVGLNYANNNQTVAMHNTYPDWPIYGSETASAVHSRGIYNVTGRDNTNLQMSEYDNDEAKVGWGHSASDAWSFVIKNDFNAGEFVWTGFDYLGEPTPWNGTGSGSVSGQGAKPKSSFFGIVDTAGFPKDTYYLYKSLWDEDSTTLHLMSTWNNNEIVKDANGKIKVDVFTNAAKVELYLNGKKIGEDSATKHTTPLGYTYQTFSNGEFYPSFKVDWAAGKLSAKAYDEAGNLISDTEGRDSVSTNSDATQLDAYADKTEIMADGSSLSYITVDVKDANNNIVAGANNKINFSIEGEGKIVGVDNGNPSDTDSYKGNSRKAFSGKALVIVQSTKNEGSFTVTASSDGLQSSSVTVNTKRPEVEGDTYLQSYKISKNMYVGLGQEPELPQTVVGTYNNGEVKELNVEWDSYDKSKLNTVGEFTITGKLQDSDAIVSVTIHVIGNVVAMENYSTVTNVGVAPELPQTLRGFYEDGKYSEAFPVTWDIPEGAFANEGIVTINGTASVLDGTKNVTATIRVAPKLEESTNIASKDYQDAPVFTNGRMQNGVASDPSTVAISDSLLKLNDGTTNDGTNTDARWTNWALRNENPPVDTYVQLEWKNEYTMQNVKLWHFTDSAYSVLPGDDNVRFEYFDSETNEWKEIESSHITQIPYTSGDTPYGFITPITTSKLRIWLKAPQAGKCIGLTEVEVYNYVKQTEANTTTNLDELKLNGTNIEDFEGFDGYNEETKTYTVNLKTADYPTVEASAKNNESITVLPVYNDEVKIIVKSEDGKSVATYTIKYNKETTEVDKTKLQEYVNSQEITSAINSIDKYTVESYQVFKEAYDKANEVLANADATQEEVNQAYQSLKTAYENLEERVIEGDANKFELSIAIDLAKTITDEDLKNVIPVVVTEFKDALAQAQIVLANPDATQEEVDTAFNRLANAMWKLEFYKGNKAQLQAFVEQLAGLNEDDYSQKTWLVFEEALNNANVVLANENAMQEEVDETYTKLVKAFLELRLIPNKDLLADLINQAESLNANDYTAASYAKLNTALVNAKNVFANVDATIEDVTAAEKAIETALTELVKNPSLSNNDSNVVNSGDTTSIKTGDATSFVSITGLGASLSALAYLFVSRKKKSKK</sequence>
<dbReference type="InterPro" id="IPR013783">
    <property type="entry name" value="Ig-like_fold"/>
</dbReference>
<keyword evidence="4" id="KW-0472">Membrane</keyword>
<reference evidence="13" key="1">
    <citation type="submission" date="2017-04" db="EMBL/GenBank/DDBJ databases">
        <title>Function of individual gut microbiota members based on whole genome sequencing of pure cultures obtained from chicken caecum.</title>
        <authorList>
            <person name="Medvecky M."/>
            <person name="Cejkova D."/>
            <person name="Polansky O."/>
            <person name="Karasova D."/>
            <person name="Kubasova T."/>
            <person name="Cizek A."/>
            <person name="Rychlik I."/>
        </authorList>
    </citation>
    <scope>NUCLEOTIDE SEQUENCE [LARGE SCALE GENOMIC DNA]</scope>
    <source>
        <strain evidence="13">An149</strain>
    </source>
</reference>
<dbReference type="SUPFAM" id="SSF49303">
    <property type="entry name" value="beta-Galactosidase/glucuronidase domain"/>
    <property type="match status" value="1"/>
</dbReference>
<organism evidence="12 13">
    <name type="scientific">Thomasclavelia spiroformis</name>
    <dbReference type="NCBI Taxonomy" id="29348"/>
    <lineage>
        <taxon>Bacteria</taxon>
        <taxon>Bacillati</taxon>
        <taxon>Bacillota</taxon>
        <taxon>Erysipelotrichia</taxon>
        <taxon>Erysipelotrichales</taxon>
        <taxon>Coprobacillaceae</taxon>
        <taxon>Thomasclavelia</taxon>
    </lineage>
</organism>
<accession>A0A1Y4QFB2</accession>
<dbReference type="InterPro" id="IPR011081">
    <property type="entry name" value="Big_4"/>
</dbReference>
<comment type="caution">
    <text evidence="12">The sequence shown here is derived from an EMBL/GenBank/DDBJ whole genome shotgun (WGS) entry which is preliminary data.</text>
</comment>
<dbReference type="Gene3D" id="1.20.1270.70">
    <property type="entry name" value="Designed single chain three-helix bundle"/>
    <property type="match status" value="2"/>
</dbReference>
<dbReference type="InterPro" id="IPR006102">
    <property type="entry name" value="Ig-like_GH2"/>
</dbReference>
<dbReference type="Gene3D" id="1.20.1270.90">
    <property type="entry name" value="AF1782-like"/>
    <property type="match status" value="2"/>
</dbReference>
<dbReference type="InterPro" id="IPR008964">
    <property type="entry name" value="Invasin/intimin_cell_adhesion"/>
</dbReference>
<dbReference type="Gene3D" id="2.60.120.260">
    <property type="entry name" value="Galactose-binding domain-like"/>
    <property type="match status" value="2"/>
</dbReference>
<dbReference type="Pfam" id="PF07532">
    <property type="entry name" value="Big_4"/>
    <property type="match status" value="2"/>
</dbReference>
<name>A0A1Y4QFB2_9FIRM</name>
<evidence type="ECO:0000259" key="10">
    <source>
        <dbReference type="Pfam" id="PF16355"/>
    </source>
</evidence>
<evidence type="ECO:0000259" key="7">
    <source>
        <dbReference type="Pfam" id="PF02836"/>
    </source>
</evidence>
<keyword evidence="4" id="KW-1133">Transmembrane helix</keyword>
<evidence type="ECO:0000259" key="11">
    <source>
        <dbReference type="Pfam" id="PF18565"/>
    </source>
</evidence>
<feature type="domain" description="DUF4982" evidence="10">
    <location>
        <begin position="688"/>
        <end position="758"/>
    </location>
</feature>
<dbReference type="InterPro" id="IPR040605">
    <property type="entry name" value="Glyco_hydro2_dom5"/>
</dbReference>
<dbReference type="RefSeq" id="WP_087256461.1">
    <property type="nucleotide sequence ID" value="NZ_NFKY01000001.1"/>
</dbReference>
<dbReference type="Pfam" id="PF16355">
    <property type="entry name" value="DUF4982"/>
    <property type="match status" value="1"/>
</dbReference>
<dbReference type="InterPro" id="IPR008979">
    <property type="entry name" value="Galactose-bd-like_sf"/>
</dbReference>
<dbReference type="EMBL" id="NFLB01000007">
    <property type="protein sequence ID" value="OUQ05122.1"/>
    <property type="molecule type" value="Genomic_DNA"/>
</dbReference>
<dbReference type="InterPro" id="IPR006101">
    <property type="entry name" value="Glyco_hydro_2"/>
</dbReference>
<dbReference type="InterPro" id="IPR017853">
    <property type="entry name" value="GH"/>
</dbReference>
<gene>
    <name evidence="12" type="ORF">B5E91_07320</name>
</gene>
<comment type="similarity">
    <text evidence="1">Belongs to the glycosyl hydrolase 2 family.</text>
</comment>
<evidence type="ECO:0000256" key="4">
    <source>
        <dbReference type="SAM" id="Phobius"/>
    </source>
</evidence>
<evidence type="ECO:0000256" key="2">
    <source>
        <dbReference type="ARBA" id="ARBA00022801"/>
    </source>
</evidence>
<evidence type="ECO:0000259" key="8">
    <source>
        <dbReference type="Pfam" id="PF02837"/>
    </source>
</evidence>
<feature type="transmembrane region" description="Helical" evidence="4">
    <location>
        <begin position="1620"/>
        <end position="1638"/>
    </location>
</feature>
<keyword evidence="2" id="KW-0378">Hydrolase</keyword>
<dbReference type="Pfam" id="PF02837">
    <property type="entry name" value="Glyco_hydro_2_N"/>
    <property type="match status" value="1"/>
</dbReference>
<evidence type="ECO:0000259" key="6">
    <source>
        <dbReference type="Pfam" id="PF00703"/>
    </source>
</evidence>
<keyword evidence="5" id="KW-0732">Signal</keyword>
<feature type="domain" description="Glycoside hydrolase family 2 immunoglobulin-like beta-sandwich" evidence="6">
    <location>
        <begin position="219"/>
        <end position="322"/>
    </location>
</feature>